<keyword evidence="2" id="KW-1185">Reference proteome</keyword>
<protein>
    <submittedName>
        <fullName evidence="1">Uncharacterized protein</fullName>
    </submittedName>
</protein>
<reference evidence="1" key="1">
    <citation type="submission" date="2018-11" db="EMBL/GenBank/DDBJ databases">
        <authorList>
            <person name="Grassa J C."/>
        </authorList>
    </citation>
    <scope>NUCLEOTIDE SEQUENCE [LARGE SCALE GENOMIC DNA]</scope>
</reference>
<name>A0A803NKU9_CANSA</name>
<reference evidence="1" key="2">
    <citation type="submission" date="2021-03" db="UniProtKB">
        <authorList>
            <consortium name="EnsemblPlants"/>
        </authorList>
    </citation>
    <scope>IDENTIFICATION</scope>
</reference>
<dbReference type="Proteomes" id="UP000596661">
    <property type="component" value="Chromosome 1"/>
</dbReference>
<dbReference type="EMBL" id="UZAU01000070">
    <property type="status" value="NOT_ANNOTATED_CDS"/>
    <property type="molecule type" value="Genomic_DNA"/>
</dbReference>
<evidence type="ECO:0000313" key="1">
    <source>
        <dbReference type="EnsemblPlants" id="cds.evm.model.01.2356"/>
    </source>
</evidence>
<dbReference type="EnsemblPlants" id="evm.model.01.2356">
    <property type="protein sequence ID" value="cds.evm.model.01.2356"/>
    <property type="gene ID" value="evm.TU.01.2356"/>
</dbReference>
<evidence type="ECO:0000313" key="2">
    <source>
        <dbReference type="Proteomes" id="UP000596661"/>
    </source>
</evidence>
<organism evidence="1 2">
    <name type="scientific">Cannabis sativa</name>
    <name type="common">Hemp</name>
    <name type="synonym">Marijuana</name>
    <dbReference type="NCBI Taxonomy" id="3483"/>
    <lineage>
        <taxon>Eukaryota</taxon>
        <taxon>Viridiplantae</taxon>
        <taxon>Streptophyta</taxon>
        <taxon>Embryophyta</taxon>
        <taxon>Tracheophyta</taxon>
        <taxon>Spermatophyta</taxon>
        <taxon>Magnoliopsida</taxon>
        <taxon>eudicotyledons</taxon>
        <taxon>Gunneridae</taxon>
        <taxon>Pentapetalae</taxon>
        <taxon>rosids</taxon>
        <taxon>fabids</taxon>
        <taxon>Rosales</taxon>
        <taxon>Cannabaceae</taxon>
        <taxon>Cannabis</taxon>
    </lineage>
</organism>
<sequence>MGSTTVDKNVKGMSLDKNEHFSPCSTRTTMSWQRGQHLTWQAQLLKGPPRSGGSHFWRRGFWKYEGLGPTSGLDWAFACWKA</sequence>
<accession>A0A803NKU9</accession>
<dbReference type="Gramene" id="evm.model.01.2356">
    <property type="protein sequence ID" value="cds.evm.model.01.2356"/>
    <property type="gene ID" value="evm.TU.01.2356"/>
</dbReference>
<proteinExistence type="predicted"/>
<dbReference type="AlphaFoldDB" id="A0A803NKU9"/>